<reference evidence="1 2" key="1">
    <citation type="journal article" date="2011" name="J. Bacteriol.">
        <title>Genome sequence of the repetitive-sequence-rich Mycoplasma fermentans strain M64.</title>
        <authorList>
            <person name="Shu H.W."/>
            <person name="Liu T.T."/>
            <person name="Chang H.Y."/>
            <person name="Liu Y.M."/>
            <person name="Wu K.M."/>
            <person name="Shu H.Y."/>
            <person name="Tsai S.F."/>
            <person name="Hsiao K.J."/>
            <person name="Hu W.S."/>
            <person name="Ng W.V."/>
        </authorList>
    </citation>
    <scope>NUCLEOTIDE SEQUENCE [LARGE SCALE GENOMIC DNA]</scope>
    <source>
        <strain evidence="1 2">M64</strain>
    </source>
</reference>
<dbReference type="KEGG" id="mfm:MfeM64YM_0350"/>
<protein>
    <submittedName>
        <fullName evidence="1">Uncharacterized protein</fullName>
    </submittedName>
</protein>
<dbReference type="Proteomes" id="UP000007473">
    <property type="component" value="Chromosome"/>
</dbReference>
<evidence type="ECO:0000313" key="1">
    <source>
        <dbReference type="EMBL" id="ADV34353.1"/>
    </source>
</evidence>
<evidence type="ECO:0000313" key="2">
    <source>
        <dbReference type="Proteomes" id="UP000007473"/>
    </source>
</evidence>
<accession>A0AB32XB35</accession>
<dbReference type="EMBL" id="CP002458">
    <property type="protein sequence ID" value="ADV34353.1"/>
    <property type="molecule type" value="Genomic_DNA"/>
</dbReference>
<gene>
    <name evidence="1" type="ordered locus">MfeM64YM_0350</name>
</gene>
<dbReference type="AlphaFoldDB" id="A0AB32XB35"/>
<proteinExistence type="predicted"/>
<organism evidence="1 2">
    <name type="scientific">Mycoplasmopsis fermentans (strain M64)</name>
    <name type="common">Mycoplasma fermentans</name>
    <dbReference type="NCBI Taxonomy" id="943945"/>
    <lineage>
        <taxon>Bacteria</taxon>
        <taxon>Bacillati</taxon>
        <taxon>Mycoplasmatota</taxon>
        <taxon>Mycoplasmoidales</taxon>
        <taxon>Metamycoplasmataceae</taxon>
        <taxon>Mycoplasmopsis</taxon>
    </lineage>
</organism>
<name>A0AB32XB35_MYCFM</name>
<sequence>MEISFMRDKKEQGKSLVFAFYLAKIIQKIFCSLF</sequence>